<evidence type="ECO:0000256" key="2">
    <source>
        <dbReference type="SAM" id="MobiDB-lite"/>
    </source>
</evidence>
<protein>
    <submittedName>
        <fullName evidence="3">Tail tape measure protein</fullName>
    </submittedName>
</protein>
<evidence type="ECO:0000313" key="3">
    <source>
        <dbReference type="EMBL" id="DAD67150.1"/>
    </source>
</evidence>
<feature type="coiled-coil region" evidence="1">
    <location>
        <begin position="835"/>
        <end position="869"/>
    </location>
</feature>
<name>A0A8S5LB28_9CAUD</name>
<proteinExistence type="predicted"/>
<evidence type="ECO:0000256" key="1">
    <source>
        <dbReference type="SAM" id="Coils"/>
    </source>
</evidence>
<sequence length="1367" mass="152138">MDKAVDSITKAHEKAEKAAMKQTSSTGIKTQAEAVEGQAKAYLDLKDEIDAILGTREQNIRQMMQEQNAIKLINAEIVQINKSRQSSGRISQTQAQRLQTLNDDLLMHRQALAEVRQELANNAKLDLAAVGSMNELSQSLSRMRIAYRALNEGERNSEFGQNLLKSIQEADAKIKELDATIGNHQRNVGNYQGSFNGINMSVQQIVRELPAAKMGINMFFMAISNNLPIMVDQIKYAKEANAAMKAAGQEPVPIWKQLVSSLFSWQSAMMVGITLLTIYGKDIANWVKDLFKANDAQEQARKEAEAFAKTVQKAHEEWRNSVAQTAAQQITKYRKMQREWNKLGNDLNAKKKYVDANRDAFHQLGFAVNGVSDAERVMTGNTDAVVASIMARAKASAYYVQMQEATERYIKQTEHNKGTVAGGGYYKKVKVGDIINKHTEYQSTGTGVVAVQVGDAVTAVNVNQINAKRQKEAAKTLAANQKKAKAQLDRQLNSLQDGLEAVVKENQGLLKKIGVAEYKDYEDQKEKKKKVGKQIDYDKMRHEQSDAERNLENSVTQSRIDAMQESYEKEKAQRELNHKKELEDIEKHRHDFLQRKRDEAKARFEADPKNKDKTFNTSSVKLSTADNAKFNEMIANTKTKHANEYKELEVQRLQALYDYLKEYGTVQQQMYAIAKEYDAKIAKEKDENRKKLLEKEKSSALTKSNASSLALDIDWGATFGGIGGVLKDIAKETLKEIEQYMRTPEFKALSPADKKAYTDLRDKLRGEGAGAATSPFNFSQWSEIERQTRAYQESVRNLKEKTKAHAKAVDDLRAAEKLLETATTDTTRKIAQATVDAARKEVESTAVDLNNAKEDKDNKKSDLTDSTNAAVQGLNNFSSALQQMSNGTLRGFADGVANLISAIGGKGGTGGLIGVIGGKAGGLVGAILQIIDSLGEDPTKFIDGLFDKIAKVVSTVISELPQIIVSILKGVWNIITGIVSGIGNLFTGGGNEKSMEREIDKLTKSNERLAQSIDELSKSIAKKDNTNEQSIEAYKKALKEEEDWEANQRSAIDKRASEHGRHHSFNANASDSSWHVWREFNDVLQKIGSNARVYRAEDIWKLSPEEMKELRSQALSAWREMFDNNGGQKSPEELVNAYIERAGKRDELAALLNEKLTGYSWDGFMDSYKSALKNLESTTEDFANNINEMISNALLESFANEELKPKIKELYDYIAKAAENGLDDGEIAYIRKKNDEIAALGLKKRSELEQAGLIKKKDSEQNASANGVSSITYEQANNIVALTTAGNISRDQIKDLITAKLSTIDISTRALQVLATEHNFIADELRTIQANSYIELQGIHEDTTAMSKAMKTMSGDVADIKKKIKDM</sequence>
<organism evidence="3">
    <name type="scientific">Siphoviridae sp. ctazQ13</name>
    <dbReference type="NCBI Taxonomy" id="2823587"/>
    <lineage>
        <taxon>Viruses</taxon>
        <taxon>Duplodnaviria</taxon>
        <taxon>Heunggongvirae</taxon>
        <taxon>Uroviricota</taxon>
        <taxon>Caudoviricetes</taxon>
    </lineage>
</organism>
<keyword evidence="1" id="KW-0175">Coiled coil</keyword>
<dbReference type="EMBL" id="BK014670">
    <property type="protein sequence ID" value="DAD67150.1"/>
    <property type="molecule type" value="Genomic_DNA"/>
</dbReference>
<feature type="region of interest" description="Disordered" evidence="2">
    <location>
        <begin position="523"/>
        <end position="557"/>
    </location>
</feature>
<feature type="compositionally biased region" description="Basic and acidic residues" evidence="2">
    <location>
        <begin position="533"/>
        <end position="551"/>
    </location>
</feature>
<feature type="coiled-coil region" evidence="1">
    <location>
        <begin position="992"/>
        <end position="1019"/>
    </location>
</feature>
<reference evidence="3" key="1">
    <citation type="journal article" date="2021" name="Proc. Natl. Acad. Sci. U.S.A.">
        <title>A Catalog of Tens of Thousands of Viruses from Human Metagenomes Reveals Hidden Associations with Chronic Diseases.</title>
        <authorList>
            <person name="Tisza M.J."/>
            <person name="Buck C.B."/>
        </authorList>
    </citation>
    <scope>NUCLEOTIDE SEQUENCE</scope>
    <source>
        <strain evidence="3">CtazQ13</strain>
    </source>
</reference>
<feature type="coiled-coil region" evidence="1">
    <location>
        <begin position="1165"/>
        <end position="1192"/>
    </location>
</feature>
<accession>A0A8S5LB28</accession>
<feature type="coiled-coil region" evidence="1">
    <location>
        <begin position="467"/>
        <end position="505"/>
    </location>
</feature>